<dbReference type="SMART" id="SM00239">
    <property type="entry name" value="C2"/>
    <property type="match status" value="2"/>
</dbReference>
<reference evidence="3 4" key="1">
    <citation type="submission" date="2019-03" db="EMBL/GenBank/DDBJ databases">
        <title>Single cell metagenomics reveals metabolic interactions within the superorganism composed of flagellate Streblomastix strix and complex community of Bacteroidetes bacteria on its surface.</title>
        <authorList>
            <person name="Treitli S.C."/>
            <person name="Kolisko M."/>
            <person name="Husnik F."/>
            <person name="Keeling P."/>
            <person name="Hampl V."/>
        </authorList>
    </citation>
    <scope>NUCLEOTIDE SEQUENCE [LARGE SCALE GENOMIC DNA]</scope>
    <source>
        <strain evidence="3">ST1C</strain>
    </source>
</reference>
<evidence type="ECO:0000259" key="2">
    <source>
        <dbReference type="PROSITE" id="PS50004"/>
    </source>
</evidence>
<proteinExistence type="predicted"/>
<dbReference type="InterPro" id="IPR045050">
    <property type="entry name" value="Synaptotagmin_plant"/>
</dbReference>
<protein>
    <recommendedName>
        <fullName evidence="2">C2 domain-containing protein</fullName>
    </recommendedName>
</protein>
<dbReference type="Proteomes" id="UP000324800">
    <property type="component" value="Unassembled WGS sequence"/>
</dbReference>
<dbReference type="GO" id="GO:0005783">
    <property type="term" value="C:endoplasmic reticulum"/>
    <property type="evidence" value="ECO:0007669"/>
    <property type="project" value="TreeGrafter"/>
</dbReference>
<dbReference type="AlphaFoldDB" id="A0A5J4TYL1"/>
<organism evidence="3 4">
    <name type="scientific">Streblomastix strix</name>
    <dbReference type="NCBI Taxonomy" id="222440"/>
    <lineage>
        <taxon>Eukaryota</taxon>
        <taxon>Metamonada</taxon>
        <taxon>Preaxostyla</taxon>
        <taxon>Oxymonadida</taxon>
        <taxon>Streblomastigidae</taxon>
        <taxon>Streblomastix</taxon>
    </lineage>
</organism>
<comment type="caution">
    <text evidence="3">The sequence shown here is derived from an EMBL/GenBank/DDBJ whole genome shotgun (WGS) entry which is preliminary data.</text>
</comment>
<evidence type="ECO:0000313" key="3">
    <source>
        <dbReference type="EMBL" id="KAA6363357.1"/>
    </source>
</evidence>
<dbReference type="SUPFAM" id="SSF49562">
    <property type="entry name" value="C2 domain (Calcium/lipid-binding domain, CaLB)"/>
    <property type="match status" value="2"/>
</dbReference>
<feature type="coiled-coil region" evidence="1">
    <location>
        <begin position="204"/>
        <end position="231"/>
    </location>
</feature>
<gene>
    <name evidence="3" type="ORF">EZS28_041116</name>
</gene>
<keyword evidence="1" id="KW-0175">Coiled coil</keyword>
<name>A0A5J4TYL1_9EUKA</name>
<feature type="domain" description="C2" evidence="2">
    <location>
        <begin position="45"/>
        <end position="162"/>
    </location>
</feature>
<sequence length="477" mass="55849">MLYTPDEQWVQKNQDVILKQRTKEVTIDPKELEDLQKKEKEITKQLTQKLKQQTTDPKYVRGVVKFSNISVRNLPKQENAGLDPFVLFRMGNEEKETSIAKNVTNYDYKNEQYEVTFDPEKMNGRTEIEVYNYDSVNGNSLIGVTSVDILPSYNKKMQVELFLKQKLEQADVSYSQLSLSLLQSTQKQGKVIFRMIYIPEEDWIKQNQDELAKRKKDLEELEKHQEEQDAKYVKGNVKLSNISVNNLPNTNATNKNVDPFVVFQIGEEWKETTIAKNSQNYFYQHEEYDIRYDPARVKGTKDLFVQVFDYDEITGNDLIGIASVDILPSLNKQILIELFLQPLKDKKDTQQFRTNLTSQLKDEGFGKVTFWMQYTPDVQISEEEQINQIKKKQEREMNLQIEEMKKQNEKVNTLRNRLQRLDLEDQENQKKEAEQAQYNKGIIKISNISVNNLKEYVGLAKLLPFVNFKMGSVSLQT</sequence>
<dbReference type="PROSITE" id="PS50004">
    <property type="entry name" value="C2"/>
    <property type="match status" value="2"/>
</dbReference>
<evidence type="ECO:0000313" key="4">
    <source>
        <dbReference type="Proteomes" id="UP000324800"/>
    </source>
</evidence>
<evidence type="ECO:0000256" key="1">
    <source>
        <dbReference type="SAM" id="Coils"/>
    </source>
</evidence>
<accession>A0A5J4TYL1</accession>
<feature type="non-terminal residue" evidence="3">
    <location>
        <position position="477"/>
    </location>
</feature>
<dbReference type="PANTHER" id="PTHR10774">
    <property type="entry name" value="EXTENDED SYNAPTOTAGMIN-RELATED"/>
    <property type="match status" value="1"/>
</dbReference>
<dbReference type="Gene3D" id="2.60.40.150">
    <property type="entry name" value="C2 domain"/>
    <property type="match status" value="2"/>
</dbReference>
<dbReference type="GO" id="GO:0008289">
    <property type="term" value="F:lipid binding"/>
    <property type="evidence" value="ECO:0007669"/>
    <property type="project" value="InterPro"/>
</dbReference>
<feature type="domain" description="C2" evidence="2">
    <location>
        <begin position="217"/>
        <end position="340"/>
    </location>
</feature>
<dbReference type="InterPro" id="IPR000008">
    <property type="entry name" value="C2_dom"/>
</dbReference>
<dbReference type="PANTHER" id="PTHR10774:SF190">
    <property type="entry name" value="C2 CALCIUM_LIPID-BINDING ENDONUCLEASE_EXONUCLEASE_PHOSPHATASE-RELATED"/>
    <property type="match status" value="1"/>
</dbReference>
<dbReference type="InterPro" id="IPR035892">
    <property type="entry name" value="C2_domain_sf"/>
</dbReference>
<feature type="coiled-coil region" evidence="1">
    <location>
        <begin position="387"/>
        <end position="436"/>
    </location>
</feature>
<dbReference type="Pfam" id="PF00168">
    <property type="entry name" value="C2"/>
    <property type="match status" value="2"/>
</dbReference>
<dbReference type="CDD" id="cd00030">
    <property type="entry name" value="C2"/>
    <property type="match status" value="2"/>
</dbReference>
<dbReference type="EMBL" id="SNRW01023016">
    <property type="protein sequence ID" value="KAA6363357.1"/>
    <property type="molecule type" value="Genomic_DNA"/>
</dbReference>